<dbReference type="PANTHER" id="PTHR11071:SF570">
    <property type="entry name" value="PEPTIDYL-PROLYL CIS-TRANS ISOMERASE"/>
    <property type="match status" value="1"/>
</dbReference>
<evidence type="ECO:0000259" key="2">
    <source>
        <dbReference type="PROSITE" id="PS50072"/>
    </source>
</evidence>
<protein>
    <recommendedName>
        <fullName evidence="1">Peptidyl-prolyl cis-trans isomerase</fullName>
        <shortName evidence="1">PPIase</shortName>
        <ecNumber evidence="1">5.2.1.8</ecNumber>
    </recommendedName>
</protein>
<dbReference type="EMBL" id="JAVFWL010000003">
    <property type="protein sequence ID" value="KAK6740479.1"/>
    <property type="molecule type" value="Genomic_DNA"/>
</dbReference>
<dbReference type="InterPro" id="IPR029000">
    <property type="entry name" value="Cyclophilin-like_dom_sf"/>
</dbReference>
<sequence>MDNFGWPDTNSSRFFVTFTNTPWMNNFHVAFGELVDGFDVLDKMESYGIIEGYGAQKGRTTKLIVTENCGQL</sequence>
<keyword evidence="1" id="KW-0413">Isomerase</keyword>
<dbReference type="PROSITE" id="PS50072">
    <property type="entry name" value="CSA_PPIASE_2"/>
    <property type="match status" value="1"/>
</dbReference>
<dbReference type="EC" id="5.2.1.8" evidence="1"/>
<keyword evidence="1" id="KW-0697">Rotamase</keyword>
<dbReference type="PRINTS" id="PR00153">
    <property type="entry name" value="CSAPPISMRASE"/>
</dbReference>
<dbReference type="PANTHER" id="PTHR11071">
    <property type="entry name" value="PEPTIDYL-PROLYL CIS-TRANS ISOMERASE"/>
    <property type="match status" value="1"/>
</dbReference>
<keyword evidence="4" id="KW-1185">Reference proteome</keyword>
<name>A0ABR1CQ56_NECAM</name>
<evidence type="ECO:0000313" key="4">
    <source>
        <dbReference type="Proteomes" id="UP001303046"/>
    </source>
</evidence>
<dbReference type="Proteomes" id="UP001303046">
    <property type="component" value="Unassembled WGS sequence"/>
</dbReference>
<organism evidence="3 4">
    <name type="scientific">Necator americanus</name>
    <name type="common">Human hookworm</name>
    <dbReference type="NCBI Taxonomy" id="51031"/>
    <lineage>
        <taxon>Eukaryota</taxon>
        <taxon>Metazoa</taxon>
        <taxon>Ecdysozoa</taxon>
        <taxon>Nematoda</taxon>
        <taxon>Chromadorea</taxon>
        <taxon>Rhabditida</taxon>
        <taxon>Rhabditina</taxon>
        <taxon>Rhabditomorpha</taxon>
        <taxon>Strongyloidea</taxon>
        <taxon>Ancylostomatidae</taxon>
        <taxon>Bunostominae</taxon>
        <taxon>Necator</taxon>
    </lineage>
</organism>
<gene>
    <name evidence="3" type="primary">Necator_chrIII.g9517</name>
    <name evidence="3" type="ORF">RB195_008752</name>
</gene>
<feature type="domain" description="PPIase cyclophilin-type" evidence="2">
    <location>
        <begin position="1"/>
        <end position="71"/>
    </location>
</feature>
<evidence type="ECO:0000256" key="1">
    <source>
        <dbReference type="RuleBase" id="RU363019"/>
    </source>
</evidence>
<accession>A0ABR1CQ56</accession>
<comment type="function">
    <text evidence="1">PPIases accelerate the folding of proteins. It catalyzes the cis-trans isomerization of proline imidic peptide bonds in oligopeptides.</text>
</comment>
<dbReference type="SUPFAM" id="SSF50891">
    <property type="entry name" value="Cyclophilin-like"/>
    <property type="match status" value="1"/>
</dbReference>
<comment type="catalytic activity">
    <reaction evidence="1">
        <text>[protein]-peptidylproline (omega=180) = [protein]-peptidylproline (omega=0)</text>
        <dbReference type="Rhea" id="RHEA:16237"/>
        <dbReference type="Rhea" id="RHEA-COMP:10747"/>
        <dbReference type="Rhea" id="RHEA-COMP:10748"/>
        <dbReference type="ChEBI" id="CHEBI:83833"/>
        <dbReference type="ChEBI" id="CHEBI:83834"/>
        <dbReference type="EC" id="5.2.1.8"/>
    </reaction>
</comment>
<evidence type="ECO:0000313" key="3">
    <source>
        <dbReference type="EMBL" id="KAK6740479.1"/>
    </source>
</evidence>
<dbReference type="InterPro" id="IPR002130">
    <property type="entry name" value="Cyclophilin-type_PPIase_dom"/>
</dbReference>
<comment type="similarity">
    <text evidence="1">Belongs to the cyclophilin-type PPIase family.</text>
</comment>
<proteinExistence type="inferred from homology"/>
<comment type="caution">
    <text evidence="3">The sequence shown here is derived from an EMBL/GenBank/DDBJ whole genome shotgun (WGS) entry which is preliminary data.</text>
</comment>
<dbReference type="Pfam" id="PF00160">
    <property type="entry name" value="Pro_isomerase"/>
    <property type="match status" value="1"/>
</dbReference>
<reference evidence="3 4" key="1">
    <citation type="submission" date="2023-08" db="EMBL/GenBank/DDBJ databases">
        <title>A Necator americanus chromosomal reference genome.</title>
        <authorList>
            <person name="Ilik V."/>
            <person name="Petrzelkova K.J."/>
            <person name="Pardy F."/>
            <person name="Fuh T."/>
            <person name="Niatou-Singa F.S."/>
            <person name="Gouil Q."/>
            <person name="Baker L."/>
            <person name="Ritchie M.E."/>
            <person name="Jex A.R."/>
            <person name="Gazzola D."/>
            <person name="Li H."/>
            <person name="Toshio Fujiwara R."/>
            <person name="Zhan B."/>
            <person name="Aroian R.V."/>
            <person name="Pafco B."/>
            <person name="Schwarz E.M."/>
        </authorList>
    </citation>
    <scope>NUCLEOTIDE SEQUENCE [LARGE SCALE GENOMIC DNA]</scope>
    <source>
        <strain evidence="3 4">Aroian</strain>
        <tissue evidence="3">Whole animal</tissue>
    </source>
</reference>
<dbReference type="Gene3D" id="2.40.100.10">
    <property type="entry name" value="Cyclophilin-like"/>
    <property type="match status" value="1"/>
</dbReference>